<sequence>MVIPSSWLPLYFGSVGLCYMLLFTCIFLLHWRKVIRREQQAKAWVELVKSETFFPNPVVHWADKSVNYGIKAEVYAPESSASTKQAGKNSARDDADGVFVSSQVEADPCKLVFQELPFVRSLSSLPPMVSHSISYPFPAFPSRAVPFTSLPDLDKVEESWHFGSSSTSEV</sequence>
<dbReference type="OrthoDB" id="9439442at2759"/>
<accession>A0A151M458</accession>
<dbReference type="PANTHER" id="PTHR37362:SF1">
    <property type="entry name" value="TESTIS-EXPRESSED PROTEIN 38"/>
    <property type="match status" value="1"/>
</dbReference>
<reference evidence="2 3" key="1">
    <citation type="journal article" date="2012" name="Genome Biol.">
        <title>Sequencing three crocodilian genomes to illuminate the evolution of archosaurs and amniotes.</title>
        <authorList>
            <person name="St John J.A."/>
            <person name="Braun E.L."/>
            <person name="Isberg S.R."/>
            <person name="Miles L.G."/>
            <person name="Chong A.Y."/>
            <person name="Gongora J."/>
            <person name="Dalzell P."/>
            <person name="Moran C."/>
            <person name="Bed'hom B."/>
            <person name="Abzhanov A."/>
            <person name="Burgess S.C."/>
            <person name="Cooksey A.M."/>
            <person name="Castoe T.A."/>
            <person name="Crawford N.G."/>
            <person name="Densmore L.D."/>
            <person name="Drew J.C."/>
            <person name="Edwards S.V."/>
            <person name="Faircloth B.C."/>
            <person name="Fujita M.K."/>
            <person name="Greenwold M.J."/>
            <person name="Hoffmann F.G."/>
            <person name="Howard J.M."/>
            <person name="Iguchi T."/>
            <person name="Janes D.E."/>
            <person name="Khan S.Y."/>
            <person name="Kohno S."/>
            <person name="de Koning A.J."/>
            <person name="Lance S.L."/>
            <person name="McCarthy F.M."/>
            <person name="McCormack J.E."/>
            <person name="Merchant M.E."/>
            <person name="Peterson D.G."/>
            <person name="Pollock D.D."/>
            <person name="Pourmand N."/>
            <person name="Raney B.J."/>
            <person name="Roessler K.A."/>
            <person name="Sanford J.R."/>
            <person name="Sawyer R.H."/>
            <person name="Schmidt C.J."/>
            <person name="Triplett E.W."/>
            <person name="Tuberville T.D."/>
            <person name="Venegas-Anaya M."/>
            <person name="Howard J.T."/>
            <person name="Jarvis E.D."/>
            <person name="Guillette L.J.Jr."/>
            <person name="Glenn T.C."/>
            <person name="Green R.E."/>
            <person name="Ray D.A."/>
        </authorList>
    </citation>
    <scope>NUCLEOTIDE SEQUENCE [LARGE SCALE GENOMIC DNA]</scope>
    <source>
        <strain evidence="2">KSC_2009_1</strain>
    </source>
</reference>
<keyword evidence="1" id="KW-0812">Transmembrane</keyword>
<evidence type="ECO:0000313" key="2">
    <source>
        <dbReference type="EMBL" id="KYO19304.1"/>
    </source>
</evidence>
<dbReference type="Proteomes" id="UP000050525">
    <property type="component" value="Unassembled WGS sequence"/>
</dbReference>
<dbReference type="RefSeq" id="XP_059583790.1">
    <property type="nucleotide sequence ID" value="XM_059727807.1"/>
</dbReference>
<dbReference type="Pfam" id="PF15834">
    <property type="entry name" value="THEG4"/>
    <property type="match status" value="2"/>
</dbReference>
<comment type="caution">
    <text evidence="2">The sequence shown here is derived from an EMBL/GenBank/DDBJ whole genome shotgun (WGS) entry which is preliminary data.</text>
</comment>
<protein>
    <submittedName>
        <fullName evidence="2">Testis-expressed sequence 38 protein</fullName>
    </submittedName>
</protein>
<dbReference type="eggNOG" id="ENOG502SFNG">
    <property type="taxonomic scope" value="Eukaryota"/>
</dbReference>
<gene>
    <name evidence="2" type="primary">TEX38</name>
    <name evidence="2" type="ORF">Y1Q_0003457</name>
</gene>
<keyword evidence="3" id="KW-1185">Reference proteome</keyword>
<feature type="transmembrane region" description="Helical" evidence="1">
    <location>
        <begin position="6"/>
        <end position="29"/>
    </location>
</feature>
<name>A0A151M458_ALLMI</name>
<keyword evidence="1" id="KW-0472">Membrane</keyword>
<dbReference type="InterPro" id="IPR031677">
    <property type="entry name" value="TEX38"/>
</dbReference>
<dbReference type="CTD" id="374973"/>
<evidence type="ECO:0000256" key="1">
    <source>
        <dbReference type="SAM" id="Phobius"/>
    </source>
</evidence>
<keyword evidence="1" id="KW-1133">Transmembrane helix</keyword>
<evidence type="ECO:0000313" key="3">
    <source>
        <dbReference type="Proteomes" id="UP000050525"/>
    </source>
</evidence>
<dbReference type="AlphaFoldDB" id="A0A151M458"/>
<dbReference type="GeneID" id="102570629"/>
<dbReference type="KEGG" id="amj:102570629"/>
<dbReference type="EMBL" id="AKHW03006631">
    <property type="protein sequence ID" value="KYO19304.1"/>
    <property type="molecule type" value="Genomic_DNA"/>
</dbReference>
<proteinExistence type="predicted"/>
<dbReference type="PhylomeDB" id="A0A151M458"/>
<organism evidence="2 3">
    <name type="scientific">Alligator mississippiensis</name>
    <name type="common">American alligator</name>
    <dbReference type="NCBI Taxonomy" id="8496"/>
    <lineage>
        <taxon>Eukaryota</taxon>
        <taxon>Metazoa</taxon>
        <taxon>Chordata</taxon>
        <taxon>Craniata</taxon>
        <taxon>Vertebrata</taxon>
        <taxon>Euteleostomi</taxon>
        <taxon>Archelosauria</taxon>
        <taxon>Archosauria</taxon>
        <taxon>Crocodylia</taxon>
        <taxon>Alligatoridae</taxon>
        <taxon>Alligatorinae</taxon>
        <taxon>Alligator</taxon>
    </lineage>
</organism>
<dbReference type="PANTHER" id="PTHR37362">
    <property type="entry name" value="TESTIS-EXPRESSED PROTEIN 38"/>
    <property type="match status" value="1"/>
</dbReference>